<organism evidence="2">
    <name type="scientific">Nothobranchius furzeri</name>
    <name type="common">Turquoise killifish</name>
    <dbReference type="NCBI Taxonomy" id="105023"/>
    <lineage>
        <taxon>Eukaryota</taxon>
        <taxon>Metazoa</taxon>
        <taxon>Chordata</taxon>
        <taxon>Craniata</taxon>
        <taxon>Vertebrata</taxon>
        <taxon>Euteleostomi</taxon>
        <taxon>Actinopterygii</taxon>
        <taxon>Neopterygii</taxon>
        <taxon>Teleostei</taxon>
        <taxon>Neoteleostei</taxon>
        <taxon>Acanthomorphata</taxon>
        <taxon>Ovalentaria</taxon>
        <taxon>Atherinomorphae</taxon>
        <taxon>Cyprinodontiformes</taxon>
        <taxon>Nothobranchiidae</taxon>
        <taxon>Nothobranchius</taxon>
    </lineage>
</organism>
<dbReference type="EMBL" id="HADY01016569">
    <property type="protein sequence ID" value="SBP55054.1"/>
    <property type="molecule type" value="Transcribed_RNA"/>
</dbReference>
<reference evidence="2" key="2">
    <citation type="submission" date="2016-06" db="EMBL/GenBank/DDBJ databases">
        <title>The genome of a short-lived fish provides insights into sex chromosome evolution and the genetic control of aging.</title>
        <authorList>
            <person name="Reichwald K."/>
            <person name="Felder M."/>
            <person name="Petzold A."/>
            <person name="Koch P."/>
            <person name="Groth M."/>
            <person name="Platzer M."/>
        </authorList>
    </citation>
    <scope>NUCLEOTIDE SEQUENCE</scope>
    <source>
        <tissue evidence="2">Brain</tissue>
    </source>
</reference>
<dbReference type="GO" id="GO:0007165">
    <property type="term" value="P:signal transduction"/>
    <property type="evidence" value="ECO:0007669"/>
    <property type="project" value="InterPro"/>
</dbReference>
<proteinExistence type="predicted"/>
<dbReference type="PANTHER" id="PTHR22738:SF3">
    <property type="entry name" value="RAS ASSOCIATION DOMAIN-CONTAINING PROTEIN 6"/>
    <property type="match status" value="1"/>
</dbReference>
<gene>
    <name evidence="2" type="primary">RASSF6</name>
</gene>
<evidence type="ECO:0000313" key="2">
    <source>
        <dbReference type="EMBL" id="SBP55054.1"/>
    </source>
</evidence>
<dbReference type="InterPro" id="IPR033614">
    <property type="entry name" value="RASSF1-6"/>
</dbReference>
<evidence type="ECO:0000259" key="1">
    <source>
        <dbReference type="PROSITE" id="PS50951"/>
    </source>
</evidence>
<dbReference type="PROSITE" id="PS50951">
    <property type="entry name" value="SARAH"/>
    <property type="match status" value="1"/>
</dbReference>
<dbReference type="InterPro" id="IPR011524">
    <property type="entry name" value="SARAH_dom"/>
</dbReference>
<dbReference type="PANTHER" id="PTHR22738">
    <property type="entry name" value="RASSF"/>
    <property type="match status" value="1"/>
</dbReference>
<name>A0A1A8AJ13_NOTFU</name>
<sequence length="106" mass="12790">MLWMWVFGSEKKKLNNRDYPLWERILQGPSDDIMKIFLMDMYEEEVSNDVAQYLNLELPILKQVLIQLKEAENREIQRVINKYHQQHRLLSNMLNCRTSPHIETSV</sequence>
<dbReference type="Pfam" id="PF16517">
    <property type="entry name" value="Nore1-SARAH"/>
    <property type="match status" value="1"/>
</dbReference>
<accession>A0A1A8AJ13</accession>
<feature type="domain" description="SARAH" evidence="1">
    <location>
        <begin position="50"/>
        <end position="97"/>
    </location>
</feature>
<protein>
    <submittedName>
        <fullName evidence="2">Ras association (RalGDS/AF-6) domain family 6</fullName>
    </submittedName>
</protein>
<reference evidence="2" key="1">
    <citation type="submission" date="2016-05" db="EMBL/GenBank/DDBJ databases">
        <authorList>
            <person name="Lavstsen T."/>
            <person name="Jespersen J.S."/>
        </authorList>
    </citation>
    <scope>NUCLEOTIDE SEQUENCE</scope>
    <source>
        <tissue evidence="2">Brain</tissue>
    </source>
</reference>
<dbReference type="AlphaFoldDB" id="A0A1A8AJ13"/>